<accession>A0A0G0QIM0</accession>
<dbReference type="Proteomes" id="UP000034072">
    <property type="component" value="Unassembled WGS sequence"/>
</dbReference>
<feature type="transmembrane region" description="Helical" evidence="1">
    <location>
        <begin position="47"/>
        <end position="67"/>
    </location>
</feature>
<protein>
    <submittedName>
        <fullName evidence="2">Uncharacterized protein</fullName>
    </submittedName>
</protein>
<evidence type="ECO:0000313" key="2">
    <source>
        <dbReference type="EMBL" id="KKR39993.1"/>
    </source>
</evidence>
<keyword evidence="1" id="KW-1133">Transmembrane helix</keyword>
<keyword evidence="1" id="KW-0812">Transmembrane</keyword>
<name>A0A0G0QIM0_9BACT</name>
<feature type="transmembrane region" description="Helical" evidence="1">
    <location>
        <begin position="16"/>
        <end position="35"/>
    </location>
</feature>
<evidence type="ECO:0000313" key="3">
    <source>
        <dbReference type="Proteomes" id="UP000034072"/>
    </source>
</evidence>
<dbReference type="AlphaFoldDB" id="A0A0G0QIM0"/>
<keyword evidence="1" id="KW-0472">Membrane</keyword>
<organism evidence="2 3">
    <name type="scientific">Candidatus Yanofskybacteria bacterium GW2011_GWE2_40_11</name>
    <dbReference type="NCBI Taxonomy" id="1619033"/>
    <lineage>
        <taxon>Bacteria</taxon>
        <taxon>Candidatus Yanofskyibacteriota</taxon>
    </lineage>
</organism>
<sequence length="114" mass="13123">METTIFLGITFRSASHLIWFVQSMVILLVSMIYYARKIFTSSREIESFSGPTFYLTAFHGITILQAIVHTRLGRINGPIYSVDCIWFNSLMVLVYLSLGYAAHRASLVRLRRRV</sequence>
<feature type="transmembrane region" description="Helical" evidence="1">
    <location>
        <begin position="79"/>
        <end position="102"/>
    </location>
</feature>
<comment type="caution">
    <text evidence="2">The sequence shown here is derived from an EMBL/GenBank/DDBJ whole genome shotgun (WGS) entry which is preliminary data.</text>
</comment>
<gene>
    <name evidence="2" type="ORF">UT75_C0011G0021</name>
</gene>
<proteinExistence type="predicted"/>
<dbReference type="EMBL" id="LBXZ01000011">
    <property type="protein sequence ID" value="KKR39993.1"/>
    <property type="molecule type" value="Genomic_DNA"/>
</dbReference>
<reference evidence="2 3" key="1">
    <citation type="journal article" date="2015" name="Nature">
        <title>rRNA introns, odd ribosomes, and small enigmatic genomes across a large radiation of phyla.</title>
        <authorList>
            <person name="Brown C.T."/>
            <person name="Hug L.A."/>
            <person name="Thomas B.C."/>
            <person name="Sharon I."/>
            <person name="Castelle C.J."/>
            <person name="Singh A."/>
            <person name="Wilkins M.J."/>
            <person name="Williams K.H."/>
            <person name="Banfield J.F."/>
        </authorList>
    </citation>
    <scope>NUCLEOTIDE SEQUENCE [LARGE SCALE GENOMIC DNA]</scope>
</reference>
<evidence type="ECO:0000256" key="1">
    <source>
        <dbReference type="SAM" id="Phobius"/>
    </source>
</evidence>